<evidence type="ECO:0000256" key="1">
    <source>
        <dbReference type="SAM" id="MobiDB-lite"/>
    </source>
</evidence>
<feature type="compositionally biased region" description="Basic and acidic residues" evidence="1">
    <location>
        <begin position="577"/>
        <end position="588"/>
    </location>
</feature>
<dbReference type="Proteomes" id="UP000240760">
    <property type="component" value="Unassembled WGS sequence"/>
</dbReference>
<name>A0A2T4BPY4_TRILO</name>
<feature type="compositionally biased region" description="Basic and acidic residues" evidence="1">
    <location>
        <begin position="226"/>
        <end position="240"/>
    </location>
</feature>
<sequence>MEATPDPQLLPVVKPMQRKVGHYVVHGLRLKLRNLRNNDLTPQIEVDFYNSLIRGIFRFVGADPNLYPECFNACTKLCWDTQALHASRWIDWSGYFQMAWSMLRAQGLTEATNLLHLPPAPLLVVVIAMRQVILCDDVGPSDQKAEFLRKYDCNRKAVTAIHFFTANFDEDVLVLNQPWNTSLEVDQQPRPNCEIMQAAQANSTPPSSMAAVNRGRGNLSATPRSNDSRRSVARSPKEPPRAAIPTALPLRMTTPRPAATPVRRPFKARSAFILSPDSPAVSSSVRARSSPSLFVSPLPFRFASTPAAVTPAARRVRSPPPPPTPVPAPMFSSPLVPAPAPVQPSPTPVRETTKRVTRGEVMLQVRPLVNRLKHEGWNGSIQTDIMRVLTDKNVRVLPYFAKQTLRIWAEASRKHTVVGWLEQAKDDEIIFEWVERNAEPVLEHEPEPEAQLESESEADSESEAEAVAEAQTEAQAEPETVQQTSRVAPSTLDVFHDLEAGIASISEPNAREQLQANLRSLKANLYTNDLKQREDMQHRIDQHDQIIRELQARISGTQQTAANTVMEPAARVVIVIESDREAPEEQQREKKKKKKKKSRKSEQEAESAEGRKKRKRKSRMAKREESDAEVADSEEERRARREAKRSKKPEAAEVNII</sequence>
<feature type="region of interest" description="Disordered" evidence="1">
    <location>
        <begin position="440"/>
        <end position="488"/>
    </location>
</feature>
<dbReference type="AlphaFoldDB" id="A0A2T4BPY4"/>
<protein>
    <submittedName>
        <fullName evidence="2">Uncharacterized protein</fullName>
    </submittedName>
</protein>
<feature type="compositionally biased region" description="Basic residues" evidence="1">
    <location>
        <begin position="611"/>
        <end position="620"/>
    </location>
</feature>
<dbReference type="OrthoDB" id="4899261at2759"/>
<dbReference type="EMBL" id="KZ679149">
    <property type="protein sequence ID" value="PTB71346.1"/>
    <property type="molecule type" value="Genomic_DNA"/>
</dbReference>
<feature type="compositionally biased region" description="Low complexity" evidence="1">
    <location>
        <begin position="467"/>
        <end position="483"/>
    </location>
</feature>
<accession>A0A2T4BPY4</accession>
<gene>
    <name evidence="2" type="ORF">M440DRAFT_1473533</name>
</gene>
<keyword evidence="3" id="KW-1185">Reference proteome</keyword>
<evidence type="ECO:0000313" key="2">
    <source>
        <dbReference type="EMBL" id="PTB71346.1"/>
    </source>
</evidence>
<feature type="region of interest" description="Disordered" evidence="1">
    <location>
        <begin position="577"/>
        <end position="657"/>
    </location>
</feature>
<feature type="region of interest" description="Disordered" evidence="1">
    <location>
        <begin position="199"/>
        <end position="244"/>
    </location>
</feature>
<feature type="compositionally biased region" description="Basic residues" evidence="1">
    <location>
        <begin position="589"/>
        <end position="599"/>
    </location>
</feature>
<feature type="compositionally biased region" description="Acidic residues" evidence="1">
    <location>
        <begin position="448"/>
        <end position="466"/>
    </location>
</feature>
<reference evidence="2 3" key="1">
    <citation type="submission" date="2016-07" db="EMBL/GenBank/DDBJ databases">
        <title>Multiple horizontal gene transfer events from other fungi enriched the ability of initially mycotrophic Trichoderma (Ascomycota) to feed on dead plant biomass.</title>
        <authorList>
            <consortium name="DOE Joint Genome Institute"/>
            <person name="Aerts A."/>
            <person name="Atanasova L."/>
            <person name="Chenthamara K."/>
            <person name="Zhang J."/>
            <person name="Grujic M."/>
            <person name="Henrissat B."/>
            <person name="Kuo A."/>
            <person name="Salamov A."/>
            <person name="Lipzen A."/>
            <person name="Labutti K."/>
            <person name="Barry K."/>
            <person name="Miao Y."/>
            <person name="Rahimi M.J."/>
            <person name="Shen Q."/>
            <person name="Grigoriev I.V."/>
            <person name="Kubicek C.P."/>
            <person name="Druzhinina I.S."/>
        </authorList>
    </citation>
    <scope>NUCLEOTIDE SEQUENCE [LARGE SCALE GENOMIC DNA]</scope>
    <source>
        <strain evidence="2 3">ATCC 18648</strain>
    </source>
</reference>
<evidence type="ECO:0000313" key="3">
    <source>
        <dbReference type="Proteomes" id="UP000240760"/>
    </source>
</evidence>
<proteinExistence type="predicted"/>
<organism evidence="2 3">
    <name type="scientific">Trichoderma longibrachiatum ATCC 18648</name>
    <dbReference type="NCBI Taxonomy" id="983965"/>
    <lineage>
        <taxon>Eukaryota</taxon>
        <taxon>Fungi</taxon>
        <taxon>Dikarya</taxon>
        <taxon>Ascomycota</taxon>
        <taxon>Pezizomycotina</taxon>
        <taxon>Sordariomycetes</taxon>
        <taxon>Hypocreomycetidae</taxon>
        <taxon>Hypocreales</taxon>
        <taxon>Hypocreaceae</taxon>
        <taxon>Trichoderma</taxon>
    </lineage>
</organism>